<dbReference type="InterPro" id="IPR056789">
    <property type="entry name" value="LRR_R13L1-DRL21"/>
</dbReference>
<gene>
    <name evidence="4" type="ORF">FSB_LOCUS50201</name>
</gene>
<dbReference type="PANTHER" id="PTHR47186:SF3">
    <property type="entry name" value="OS09G0267800 PROTEIN"/>
    <property type="match status" value="1"/>
</dbReference>
<protein>
    <recommendedName>
        <fullName evidence="3">R13L1/DRL21-like LRR repeat region domain-containing protein</fullName>
    </recommendedName>
</protein>
<accession>A0A2N9IE67</accession>
<dbReference type="Gene3D" id="3.80.10.10">
    <property type="entry name" value="Ribonuclease Inhibitor"/>
    <property type="match status" value="1"/>
</dbReference>
<organism evidence="4">
    <name type="scientific">Fagus sylvatica</name>
    <name type="common">Beechnut</name>
    <dbReference type="NCBI Taxonomy" id="28930"/>
    <lineage>
        <taxon>Eukaryota</taxon>
        <taxon>Viridiplantae</taxon>
        <taxon>Streptophyta</taxon>
        <taxon>Embryophyta</taxon>
        <taxon>Tracheophyta</taxon>
        <taxon>Spermatophyta</taxon>
        <taxon>Magnoliopsida</taxon>
        <taxon>eudicotyledons</taxon>
        <taxon>Gunneridae</taxon>
        <taxon>Pentapetalae</taxon>
        <taxon>rosids</taxon>
        <taxon>fabids</taxon>
        <taxon>Fagales</taxon>
        <taxon>Fagaceae</taxon>
        <taxon>Fagus</taxon>
    </lineage>
</organism>
<sequence length="330" mass="37204">MSSSSPPLDPAKKRDSALGEALRQKPSEFKSAAVILLASKGIQQIKSSEKRDSALGEALPQKLSELRGGVASCGWLKVLLKREQMRDWRILAAMFFILLYLKGFIVPLSCDFNDGRPKYKNKWGDTSQLSHLSLHGKIDLITFEAIKKCMKNLTKLQHLDLDIVGQLSSMPSGMGNLINLQNLSGFIVDRDDGFHICELKNLNNLRGEICISRLERVPNSEEAMEAALLTKNYLNKLELRWSDLRVEEAEVEEGILELSSTPFWSERVAYTMLWMLEDSIIGTTSLTVEDVGRQHNRNRLTHRNYEGMVCTQNGSLPQVMTTEEVHLSIL</sequence>
<evidence type="ECO:0000256" key="1">
    <source>
        <dbReference type="SAM" id="MobiDB-lite"/>
    </source>
</evidence>
<feature type="transmembrane region" description="Helical" evidence="2">
    <location>
        <begin position="90"/>
        <end position="108"/>
    </location>
</feature>
<dbReference type="AlphaFoldDB" id="A0A2N9IE67"/>
<proteinExistence type="predicted"/>
<keyword evidence="2" id="KW-1133">Transmembrane helix</keyword>
<evidence type="ECO:0000313" key="4">
    <source>
        <dbReference type="EMBL" id="SPD22319.1"/>
    </source>
</evidence>
<keyword evidence="2" id="KW-0812">Transmembrane</keyword>
<reference evidence="4" key="1">
    <citation type="submission" date="2018-02" db="EMBL/GenBank/DDBJ databases">
        <authorList>
            <person name="Cohen D.B."/>
            <person name="Kent A.D."/>
        </authorList>
    </citation>
    <scope>NUCLEOTIDE SEQUENCE</scope>
</reference>
<dbReference type="PANTHER" id="PTHR47186">
    <property type="entry name" value="LEUCINE-RICH REPEAT-CONTAINING PROTEIN 57"/>
    <property type="match status" value="1"/>
</dbReference>
<evidence type="ECO:0000259" key="3">
    <source>
        <dbReference type="Pfam" id="PF25019"/>
    </source>
</evidence>
<name>A0A2N9IE67_FAGSY</name>
<evidence type="ECO:0000256" key="2">
    <source>
        <dbReference type="SAM" id="Phobius"/>
    </source>
</evidence>
<feature type="compositionally biased region" description="Basic and acidic residues" evidence="1">
    <location>
        <begin position="10"/>
        <end position="24"/>
    </location>
</feature>
<dbReference type="SUPFAM" id="SSF52047">
    <property type="entry name" value="RNI-like"/>
    <property type="match status" value="1"/>
</dbReference>
<dbReference type="Pfam" id="PF25019">
    <property type="entry name" value="LRR_R13L1-DRL21"/>
    <property type="match status" value="1"/>
</dbReference>
<keyword evidence="2" id="KW-0472">Membrane</keyword>
<dbReference type="EMBL" id="OIVN01005412">
    <property type="protein sequence ID" value="SPD22319.1"/>
    <property type="molecule type" value="Genomic_DNA"/>
</dbReference>
<dbReference type="InterPro" id="IPR032675">
    <property type="entry name" value="LRR_dom_sf"/>
</dbReference>
<feature type="domain" description="R13L1/DRL21-like LRR repeat region" evidence="3">
    <location>
        <begin position="196"/>
        <end position="257"/>
    </location>
</feature>
<feature type="region of interest" description="Disordered" evidence="1">
    <location>
        <begin position="1"/>
        <end position="24"/>
    </location>
</feature>